<feature type="compositionally biased region" description="Basic and acidic residues" evidence="2">
    <location>
        <begin position="287"/>
        <end position="315"/>
    </location>
</feature>
<dbReference type="GO" id="GO:0005667">
    <property type="term" value="C:transcription regulator complex"/>
    <property type="evidence" value="ECO:0007669"/>
    <property type="project" value="TreeGrafter"/>
</dbReference>
<proteinExistence type="predicted"/>
<keyword evidence="1" id="KW-0175">Coiled coil</keyword>
<evidence type="ECO:0000256" key="2">
    <source>
        <dbReference type="SAM" id="MobiDB-lite"/>
    </source>
</evidence>
<dbReference type="InterPro" id="IPR056565">
    <property type="entry name" value="Fn3_ATF7IP"/>
</dbReference>
<dbReference type="InterPro" id="IPR013783">
    <property type="entry name" value="Ig-like_fold"/>
</dbReference>
<feature type="domain" description="Fibronectin type-III" evidence="3">
    <location>
        <begin position="667"/>
        <end position="770"/>
    </location>
</feature>
<dbReference type="Gene3D" id="2.60.40.10">
    <property type="entry name" value="Immunoglobulins"/>
    <property type="match status" value="1"/>
</dbReference>
<dbReference type="Proteomes" id="UP001163046">
    <property type="component" value="Unassembled WGS sequence"/>
</dbReference>
<feature type="compositionally biased region" description="Basic and acidic residues" evidence="2">
    <location>
        <begin position="634"/>
        <end position="645"/>
    </location>
</feature>
<dbReference type="GO" id="GO:0006355">
    <property type="term" value="P:regulation of DNA-templated transcription"/>
    <property type="evidence" value="ECO:0007669"/>
    <property type="project" value="TreeGrafter"/>
</dbReference>
<dbReference type="CDD" id="cd00063">
    <property type="entry name" value="FN3"/>
    <property type="match status" value="1"/>
</dbReference>
<feature type="region of interest" description="Disordered" evidence="2">
    <location>
        <begin position="22"/>
        <end position="71"/>
    </location>
</feature>
<comment type="caution">
    <text evidence="4">The sequence shown here is derived from an EMBL/GenBank/DDBJ whole genome shotgun (WGS) entry which is preliminary data.</text>
</comment>
<dbReference type="PROSITE" id="PS50853">
    <property type="entry name" value="FN3"/>
    <property type="match status" value="1"/>
</dbReference>
<feature type="region of interest" description="Disordered" evidence="2">
    <location>
        <begin position="601"/>
        <end position="672"/>
    </location>
</feature>
<feature type="compositionally biased region" description="Basic and acidic residues" evidence="2">
    <location>
        <begin position="38"/>
        <end position="58"/>
    </location>
</feature>
<name>A0A9X0A186_9CNID</name>
<dbReference type="PANTHER" id="PTHR23210:SF26">
    <property type="entry name" value="ACTIVATING TRANSCRIPTION FACTOR 7-INTERACTING PROTEIN 1"/>
    <property type="match status" value="1"/>
</dbReference>
<dbReference type="AlphaFoldDB" id="A0A9X0A186"/>
<reference evidence="4" key="1">
    <citation type="submission" date="2023-01" db="EMBL/GenBank/DDBJ databases">
        <title>Genome assembly of the deep-sea coral Lophelia pertusa.</title>
        <authorList>
            <person name="Herrera S."/>
            <person name="Cordes E."/>
        </authorList>
    </citation>
    <scope>NUCLEOTIDE SEQUENCE</scope>
    <source>
        <strain evidence="4">USNM1676648</strain>
        <tissue evidence="4">Polyp</tissue>
    </source>
</reference>
<dbReference type="PANTHER" id="PTHR23210">
    <property type="entry name" value="ACTIVATING TRANSCRIPTION FACTOR 7 INTERACTING PROTEIN"/>
    <property type="match status" value="1"/>
</dbReference>
<feature type="region of interest" description="Disordered" evidence="2">
    <location>
        <begin position="189"/>
        <end position="362"/>
    </location>
</feature>
<evidence type="ECO:0000259" key="3">
    <source>
        <dbReference type="PROSITE" id="PS50853"/>
    </source>
</evidence>
<gene>
    <name evidence="4" type="primary">ATF7IP_4</name>
    <name evidence="4" type="ORF">OS493_020984</name>
</gene>
<evidence type="ECO:0000256" key="1">
    <source>
        <dbReference type="SAM" id="Coils"/>
    </source>
</evidence>
<accession>A0A9X0A186</accession>
<dbReference type="EMBL" id="MU825409">
    <property type="protein sequence ID" value="KAJ7390964.1"/>
    <property type="molecule type" value="Genomic_DNA"/>
</dbReference>
<dbReference type="GO" id="GO:0005634">
    <property type="term" value="C:nucleus"/>
    <property type="evidence" value="ECO:0007669"/>
    <property type="project" value="TreeGrafter"/>
</dbReference>
<protein>
    <submittedName>
        <fullName evidence="4">Activating transcription factor 7-interacting protein 1</fullName>
    </submittedName>
</protein>
<organism evidence="4 5">
    <name type="scientific">Desmophyllum pertusum</name>
    <dbReference type="NCBI Taxonomy" id="174260"/>
    <lineage>
        <taxon>Eukaryota</taxon>
        <taxon>Metazoa</taxon>
        <taxon>Cnidaria</taxon>
        <taxon>Anthozoa</taxon>
        <taxon>Hexacorallia</taxon>
        <taxon>Scleractinia</taxon>
        <taxon>Caryophylliina</taxon>
        <taxon>Caryophylliidae</taxon>
        <taxon>Desmophyllum</taxon>
    </lineage>
</organism>
<dbReference type="SUPFAM" id="SSF49265">
    <property type="entry name" value="Fibronectin type III"/>
    <property type="match status" value="1"/>
</dbReference>
<feature type="region of interest" description="Disordered" evidence="2">
    <location>
        <begin position="464"/>
        <end position="485"/>
    </location>
</feature>
<dbReference type="InterPro" id="IPR036116">
    <property type="entry name" value="FN3_sf"/>
</dbReference>
<dbReference type="InterPro" id="IPR026085">
    <property type="entry name" value="ATF7-int"/>
</dbReference>
<feature type="region of interest" description="Disordered" evidence="2">
    <location>
        <begin position="535"/>
        <end position="567"/>
    </location>
</feature>
<sequence>MFMANKMNVTPEVIGRLRRLATSAVKRKDPQLNGRPDNNGDKNKEELQTNAKQNKDIETNSGGGSSTGSNGRISLVLSKINETENDMATPGNKEAIKEGDIKMDMDVFRQMLKEVIVKRTFEIEKKLMGDVEALKKQVLALETEKEKLQWDAKRLQRTLNEVSFRHGKGQERPGSSQIDNKVADTSILKNPVSPNQPQKIDKTHHASAVDSEAADSYKIDGNTKTLEQVRSSERKRGSLDSRVSCNTSEVETAKQVPVPIVDEANRSSAQNGRGPLTLQASSQGQRKPSDTQELHMHMRGSESAHRHLPEARIDAPRPLQGHMSQPPARPAVSPNPQTHGQPSVRPTGQELPAASSPNITGHAQGQLTLQPQWLPSQPQRLNIQVQMTQPTQADDVPSHLYPVVRRGPPNVTLFNPYKRRKVDKQSSSNDLHVVSSNSNYVMHNFKLQKIPTALDNLRKRFKKSVSNSGGNQAVYTTSPSNQPRGPYFNQSSSNVHPVVYPEQHPIHATDKAPVNPQGLSQGQLVERVFYPLTGPRQTSTEYGPRVMSTHPRHQVQPARANGQPVQPNGTMYVVREYQVPQQGAPIQAERVPPSHIAAPLQHIAPAPPGISRSQPHPPVQSPGISSTASPSGRHPGDPNVGHDPRGTANQSGNVVRNDHPGVQLRTPPPKPSASIVVVQDGIVLSWNMRLDETMAQIDNYELFACQDGAESTAPPIMWKKIGIVKALPLPMACTLSQFSSGNKYNFAVRAVDDQERAGPFSDPCTISLTS</sequence>
<evidence type="ECO:0000313" key="5">
    <source>
        <dbReference type="Proteomes" id="UP001163046"/>
    </source>
</evidence>
<dbReference type="GO" id="GO:0003712">
    <property type="term" value="F:transcription coregulator activity"/>
    <property type="evidence" value="ECO:0007669"/>
    <property type="project" value="TreeGrafter"/>
</dbReference>
<dbReference type="OrthoDB" id="2434995at2759"/>
<dbReference type="InterPro" id="IPR003961">
    <property type="entry name" value="FN3_dom"/>
</dbReference>
<feature type="coiled-coil region" evidence="1">
    <location>
        <begin position="124"/>
        <end position="158"/>
    </location>
</feature>
<feature type="compositionally biased region" description="Polar residues" evidence="2">
    <location>
        <begin position="334"/>
        <end position="346"/>
    </location>
</feature>
<feature type="compositionally biased region" description="Polar residues" evidence="2">
    <location>
        <begin position="241"/>
        <end position="250"/>
    </location>
</feature>
<feature type="compositionally biased region" description="Basic and acidic residues" evidence="2">
    <location>
        <begin position="230"/>
        <end position="239"/>
    </location>
</feature>
<keyword evidence="5" id="KW-1185">Reference proteome</keyword>
<evidence type="ECO:0000313" key="4">
    <source>
        <dbReference type="EMBL" id="KAJ7390964.1"/>
    </source>
</evidence>
<dbReference type="Pfam" id="PF16794">
    <property type="entry name" value="fn3_4"/>
    <property type="match status" value="1"/>
</dbReference>